<accession>A0A4Y9Z7Z2</accession>
<evidence type="ECO:0000313" key="1">
    <source>
        <dbReference type="EMBL" id="TFY70996.1"/>
    </source>
</evidence>
<evidence type="ECO:0000313" key="2">
    <source>
        <dbReference type="Proteomes" id="UP000298327"/>
    </source>
</evidence>
<proteinExistence type="predicted"/>
<dbReference type="EMBL" id="SEOQ01000072">
    <property type="protein sequence ID" value="TFY70996.1"/>
    <property type="molecule type" value="Genomic_DNA"/>
</dbReference>
<keyword evidence="2" id="KW-1185">Reference proteome</keyword>
<name>A0A4Y9Z7Z2_9AGAM</name>
<gene>
    <name evidence="1" type="ORF">EVG20_g2011</name>
</gene>
<dbReference type="Proteomes" id="UP000298327">
    <property type="component" value="Unassembled WGS sequence"/>
</dbReference>
<protein>
    <submittedName>
        <fullName evidence="1">Uncharacterized protein</fullName>
    </submittedName>
</protein>
<reference evidence="1 2" key="1">
    <citation type="submission" date="2019-02" db="EMBL/GenBank/DDBJ databases">
        <title>Genome sequencing of the rare red list fungi Dentipellis fragilis.</title>
        <authorList>
            <person name="Buettner E."/>
            <person name="Kellner H."/>
        </authorList>
    </citation>
    <scope>NUCLEOTIDE SEQUENCE [LARGE SCALE GENOMIC DNA]</scope>
    <source>
        <strain evidence="1 2">DSM 105465</strain>
    </source>
</reference>
<comment type="caution">
    <text evidence="1">The sequence shown here is derived from an EMBL/GenBank/DDBJ whole genome shotgun (WGS) entry which is preliminary data.</text>
</comment>
<dbReference type="AlphaFoldDB" id="A0A4Y9Z7Z2"/>
<sequence>MGMEEASNTVGAVVCQDAAGGGQNAVTLIPVIARRIIARMASGRSRMRARCQVYGVPVVPRMASHYLAAGSLSGMPYICDISPGETA</sequence>
<organism evidence="1 2">
    <name type="scientific">Dentipellis fragilis</name>
    <dbReference type="NCBI Taxonomy" id="205917"/>
    <lineage>
        <taxon>Eukaryota</taxon>
        <taxon>Fungi</taxon>
        <taxon>Dikarya</taxon>
        <taxon>Basidiomycota</taxon>
        <taxon>Agaricomycotina</taxon>
        <taxon>Agaricomycetes</taxon>
        <taxon>Russulales</taxon>
        <taxon>Hericiaceae</taxon>
        <taxon>Dentipellis</taxon>
    </lineage>
</organism>